<accession>X0XXW1</accession>
<feature type="non-terminal residue" evidence="1">
    <location>
        <position position="72"/>
    </location>
</feature>
<evidence type="ECO:0000313" key="1">
    <source>
        <dbReference type="EMBL" id="GAG40017.1"/>
    </source>
</evidence>
<organism evidence="1">
    <name type="scientific">marine sediment metagenome</name>
    <dbReference type="NCBI Taxonomy" id="412755"/>
    <lineage>
        <taxon>unclassified sequences</taxon>
        <taxon>metagenomes</taxon>
        <taxon>ecological metagenomes</taxon>
    </lineage>
</organism>
<comment type="caution">
    <text evidence="1">The sequence shown here is derived from an EMBL/GenBank/DDBJ whole genome shotgun (WGS) entry which is preliminary data.</text>
</comment>
<name>X0XXW1_9ZZZZ</name>
<dbReference type="EMBL" id="BARS01042170">
    <property type="protein sequence ID" value="GAG40017.1"/>
    <property type="molecule type" value="Genomic_DNA"/>
</dbReference>
<sequence length="72" mass="8095">MSPQQMIETLHANHKAMDRGITPYSEAIIVIKLLLSEKKQLRERAEAAEHFIVETGETPGVNTNCRCGECQQ</sequence>
<proteinExistence type="predicted"/>
<reference evidence="1" key="1">
    <citation type="journal article" date="2014" name="Front. Microbiol.">
        <title>High frequency of phylogenetically diverse reductive dehalogenase-homologous genes in deep subseafloor sedimentary metagenomes.</title>
        <authorList>
            <person name="Kawai M."/>
            <person name="Futagami T."/>
            <person name="Toyoda A."/>
            <person name="Takaki Y."/>
            <person name="Nishi S."/>
            <person name="Hori S."/>
            <person name="Arai W."/>
            <person name="Tsubouchi T."/>
            <person name="Morono Y."/>
            <person name="Uchiyama I."/>
            <person name="Ito T."/>
            <person name="Fujiyama A."/>
            <person name="Inagaki F."/>
            <person name="Takami H."/>
        </authorList>
    </citation>
    <scope>NUCLEOTIDE SEQUENCE</scope>
    <source>
        <strain evidence="1">Expedition CK06-06</strain>
    </source>
</reference>
<dbReference type="AlphaFoldDB" id="X0XXW1"/>
<protein>
    <submittedName>
        <fullName evidence="1">Uncharacterized protein</fullName>
    </submittedName>
</protein>
<gene>
    <name evidence="1" type="ORF">S01H1_64015</name>
</gene>